<accession>A0A1G1KVY0</accession>
<feature type="domain" description="Ribbon-helix-helix protein CopG" evidence="1">
    <location>
        <begin position="6"/>
        <end position="43"/>
    </location>
</feature>
<evidence type="ECO:0000313" key="3">
    <source>
        <dbReference type="Proteomes" id="UP000178187"/>
    </source>
</evidence>
<dbReference type="Gene3D" id="1.10.1220.10">
    <property type="entry name" value="Met repressor-like"/>
    <property type="match status" value="1"/>
</dbReference>
<proteinExistence type="predicted"/>
<gene>
    <name evidence="2" type="ORF">A3G33_02500</name>
</gene>
<dbReference type="GO" id="GO:0006355">
    <property type="term" value="P:regulation of DNA-templated transcription"/>
    <property type="evidence" value="ECO:0007669"/>
    <property type="project" value="InterPro"/>
</dbReference>
<dbReference type="InterPro" id="IPR010985">
    <property type="entry name" value="Ribbon_hlx_hlx"/>
</dbReference>
<dbReference type="InterPro" id="IPR013321">
    <property type="entry name" value="Arc_rbn_hlx_hlx"/>
</dbReference>
<sequence>MARYPVSISFGEAELKELDRLAKKFQQTRSGVLKVALQEYLRKLKFKQLREIGKAVAQGKGYFTDQDIYRDIS</sequence>
<dbReference type="SUPFAM" id="SSF47598">
    <property type="entry name" value="Ribbon-helix-helix"/>
    <property type="match status" value="1"/>
</dbReference>
<dbReference type="Pfam" id="PF01402">
    <property type="entry name" value="RHH_1"/>
    <property type="match status" value="1"/>
</dbReference>
<reference evidence="2 3" key="1">
    <citation type="journal article" date="2016" name="Nat. Commun.">
        <title>Thousands of microbial genomes shed light on interconnected biogeochemical processes in an aquifer system.</title>
        <authorList>
            <person name="Anantharaman K."/>
            <person name="Brown C.T."/>
            <person name="Hug L.A."/>
            <person name="Sharon I."/>
            <person name="Castelle C.J."/>
            <person name="Probst A.J."/>
            <person name="Thomas B.C."/>
            <person name="Singh A."/>
            <person name="Wilkins M.J."/>
            <person name="Karaoz U."/>
            <person name="Brodie E.L."/>
            <person name="Williams K.H."/>
            <person name="Hubbard S.S."/>
            <person name="Banfield J.F."/>
        </authorList>
    </citation>
    <scope>NUCLEOTIDE SEQUENCE [LARGE SCALE GENOMIC DNA]</scope>
</reference>
<evidence type="ECO:0000259" key="1">
    <source>
        <dbReference type="Pfam" id="PF01402"/>
    </source>
</evidence>
<comment type="caution">
    <text evidence="2">The sequence shown here is derived from an EMBL/GenBank/DDBJ whole genome shotgun (WGS) entry which is preliminary data.</text>
</comment>
<dbReference type="Proteomes" id="UP000178187">
    <property type="component" value="Unassembled WGS sequence"/>
</dbReference>
<dbReference type="EMBL" id="MHFR01000044">
    <property type="protein sequence ID" value="OGW97134.1"/>
    <property type="molecule type" value="Genomic_DNA"/>
</dbReference>
<dbReference type="InterPro" id="IPR002145">
    <property type="entry name" value="CopG"/>
</dbReference>
<name>A0A1G1KVY0_9BACT</name>
<protein>
    <recommendedName>
        <fullName evidence="1">Ribbon-helix-helix protein CopG domain-containing protein</fullName>
    </recommendedName>
</protein>
<evidence type="ECO:0000313" key="2">
    <source>
        <dbReference type="EMBL" id="OGW97134.1"/>
    </source>
</evidence>
<dbReference type="AlphaFoldDB" id="A0A1G1KVY0"/>
<organism evidence="2 3">
    <name type="scientific">Candidatus Danuiimicrobium aquiferis</name>
    <dbReference type="NCBI Taxonomy" id="1801832"/>
    <lineage>
        <taxon>Bacteria</taxon>
        <taxon>Pseudomonadati</taxon>
        <taxon>Candidatus Omnitrophota</taxon>
        <taxon>Candidatus Danuiimicrobium</taxon>
    </lineage>
</organism>